<dbReference type="Proteomes" id="UP000314294">
    <property type="component" value="Unassembled WGS sequence"/>
</dbReference>
<evidence type="ECO:0000313" key="1">
    <source>
        <dbReference type="EMBL" id="TNN89197.1"/>
    </source>
</evidence>
<name>A0A4Z2JGW6_9TELE</name>
<evidence type="ECO:0000313" key="2">
    <source>
        <dbReference type="Proteomes" id="UP000314294"/>
    </source>
</evidence>
<dbReference type="AlphaFoldDB" id="A0A4Z2JGW6"/>
<keyword evidence="2" id="KW-1185">Reference proteome</keyword>
<accession>A0A4Z2JGW6</accession>
<dbReference type="EMBL" id="SRLO01000002">
    <property type="protein sequence ID" value="TNN89197.1"/>
    <property type="molecule type" value="Genomic_DNA"/>
</dbReference>
<gene>
    <name evidence="1" type="ORF">EYF80_000485</name>
</gene>
<reference evidence="1 2" key="1">
    <citation type="submission" date="2019-03" db="EMBL/GenBank/DDBJ databases">
        <title>First draft genome of Liparis tanakae, snailfish: a comprehensive survey of snailfish specific genes.</title>
        <authorList>
            <person name="Kim W."/>
            <person name="Song I."/>
            <person name="Jeong J.-H."/>
            <person name="Kim D."/>
            <person name="Kim S."/>
            <person name="Ryu S."/>
            <person name="Song J.Y."/>
            <person name="Lee S.K."/>
        </authorList>
    </citation>
    <scope>NUCLEOTIDE SEQUENCE [LARGE SCALE GENOMIC DNA]</scope>
    <source>
        <tissue evidence="1">Muscle</tissue>
    </source>
</reference>
<comment type="caution">
    <text evidence="1">The sequence shown here is derived from an EMBL/GenBank/DDBJ whole genome shotgun (WGS) entry which is preliminary data.</text>
</comment>
<organism evidence="1 2">
    <name type="scientific">Liparis tanakae</name>
    <name type="common">Tanaka's snailfish</name>
    <dbReference type="NCBI Taxonomy" id="230148"/>
    <lineage>
        <taxon>Eukaryota</taxon>
        <taxon>Metazoa</taxon>
        <taxon>Chordata</taxon>
        <taxon>Craniata</taxon>
        <taxon>Vertebrata</taxon>
        <taxon>Euteleostomi</taxon>
        <taxon>Actinopterygii</taxon>
        <taxon>Neopterygii</taxon>
        <taxon>Teleostei</taxon>
        <taxon>Neoteleostei</taxon>
        <taxon>Acanthomorphata</taxon>
        <taxon>Eupercaria</taxon>
        <taxon>Perciformes</taxon>
        <taxon>Cottioidei</taxon>
        <taxon>Cottales</taxon>
        <taxon>Liparidae</taxon>
        <taxon>Liparis</taxon>
    </lineage>
</organism>
<protein>
    <submittedName>
        <fullName evidence="1">Uncharacterized protein</fullName>
    </submittedName>
</protein>
<sequence length="84" mass="9121">MVTPKPHWNLFLRWLRNAPRASVSGSGSSFFSSVAPTTQLLSTVPGGEQGGDHSFLPRSPVVHYLSTESQSWCDGLEIVAHQNA</sequence>
<proteinExistence type="predicted"/>